<comment type="caution">
    <text evidence="2">The sequence shown here is derived from an EMBL/GenBank/DDBJ whole genome shotgun (WGS) entry which is preliminary data.</text>
</comment>
<gene>
    <name evidence="2" type="ORF">WAZ07_11100</name>
</gene>
<evidence type="ECO:0000256" key="1">
    <source>
        <dbReference type="SAM" id="Phobius"/>
    </source>
</evidence>
<keyword evidence="3" id="KW-1185">Reference proteome</keyword>
<keyword evidence="1" id="KW-1133">Transmembrane helix</keyword>
<accession>A0ABU8FGP8</accession>
<organism evidence="2 3">
    <name type="scientific">Bacillus bruguierae</name>
    <dbReference type="NCBI Taxonomy" id="3127667"/>
    <lineage>
        <taxon>Bacteria</taxon>
        <taxon>Bacillati</taxon>
        <taxon>Bacillota</taxon>
        <taxon>Bacilli</taxon>
        <taxon>Bacillales</taxon>
        <taxon>Bacillaceae</taxon>
        <taxon>Bacillus</taxon>
    </lineage>
</organism>
<protein>
    <submittedName>
        <fullName evidence="2">Ammonia permease</fullName>
    </submittedName>
</protein>
<feature type="transmembrane region" description="Helical" evidence="1">
    <location>
        <begin position="96"/>
        <end position="114"/>
    </location>
</feature>
<proteinExistence type="predicted"/>
<keyword evidence="1" id="KW-0472">Membrane</keyword>
<evidence type="ECO:0000313" key="3">
    <source>
        <dbReference type="Proteomes" id="UP001372526"/>
    </source>
</evidence>
<dbReference type="EMBL" id="JBAWSX010000005">
    <property type="protein sequence ID" value="MEI4801867.1"/>
    <property type="molecule type" value="Genomic_DNA"/>
</dbReference>
<feature type="transmembrane region" description="Helical" evidence="1">
    <location>
        <begin position="64"/>
        <end position="84"/>
    </location>
</feature>
<evidence type="ECO:0000313" key="2">
    <source>
        <dbReference type="EMBL" id="MEI4801867.1"/>
    </source>
</evidence>
<sequence>MQILLWIFFMPILILCGIIGGIFLIIAGAKYRKLLVIISGIVCCSFIIMPFVFLGMGIDMEKLIPIPTVMYWSLFALTGLFTCLSGSSNQIVSIRNVGIIICSAGTLGAIFYQII</sequence>
<dbReference type="Proteomes" id="UP001372526">
    <property type="component" value="Unassembled WGS sequence"/>
</dbReference>
<feature type="transmembrane region" description="Helical" evidence="1">
    <location>
        <begin position="6"/>
        <end position="27"/>
    </location>
</feature>
<keyword evidence="1" id="KW-0812">Transmembrane</keyword>
<reference evidence="2 3" key="1">
    <citation type="submission" date="2024-01" db="EMBL/GenBank/DDBJ databases">
        <title>Seven novel Bacillus-like species.</title>
        <authorList>
            <person name="Liu G."/>
        </authorList>
    </citation>
    <scope>NUCLEOTIDE SEQUENCE [LARGE SCALE GENOMIC DNA]</scope>
    <source>
        <strain evidence="2 3">FJAT-51639</strain>
    </source>
</reference>
<feature type="transmembrane region" description="Helical" evidence="1">
    <location>
        <begin position="34"/>
        <end position="58"/>
    </location>
</feature>
<name>A0ABU8FGP8_9BACI</name>
<dbReference type="RefSeq" id="WP_336472490.1">
    <property type="nucleotide sequence ID" value="NZ_JBAWSX010000005.1"/>
</dbReference>